<gene>
    <name evidence="2" type="ORF">BAUCODRAFT_23342</name>
</gene>
<dbReference type="RefSeq" id="XP_007675109.1">
    <property type="nucleotide sequence ID" value="XM_007676919.1"/>
</dbReference>
<dbReference type="Proteomes" id="UP000011761">
    <property type="component" value="Unassembled WGS sequence"/>
</dbReference>
<dbReference type="EMBL" id="KB445554">
    <property type="protein sequence ID" value="EMC96923.1"/>
    <property type="molecule type" value="Genomic_DNA"/>
</dbReference>
<name>M2MZ84_BAUPA</name>
<evidence type="ECO:0000256" key="1">
    <source>
        <dbReference type="SAM" id="SignalP"/>
    </source>
</evidence>
<accession>M2MZ84</accession>
<protein>
    <submittedName>
        <fullName evidence="2">Uncharacterized protein</fullName>
    </submittedName>
</protein>
<sequence>MLCISTHLTAVCAVLHACFLASPKAIFRRVAHVSASRKDTGMVFLRYEYVSMYEFCLPDKGHLLVGESLDGHPGRRKSSTAQQCARWLSFEEVLVYAGFGLALALMTMLCEMGNAPRLLTGETLFDGRNSSNAPKPMPKDDYFPGRASESIMRWCHGRGVRDRTCFS</sequence>
<proteinExistence type="predicted"/>
<evidence type="ECO:0000313" key="2">
    <source>
        <dbReference type="EMBL" id="EMC96923.1"/>
    </source>
</evidence>
<dbReference type="KEGG" id="bcom:BAUCODRAFT_23342"/>
<reference evidence="2 3" key="1">
    <citation type="journal article" date="2012" name="PLoS Pathog.">
        <title>Diverse lifestyles and strategies of plant pathogenesis encoded in the genomes of eighteen Dothideomycetes fungi.</title>
        <authorList>
            <person name="Ohm R.A."/>
            <person name="Feau N."/>
            <person name="Henrissat B."/>
            <person name="Schoch C.L."/>
            <person name="Horwitz B.A."/>
            <person name="Barry K.W."/>
            <person name="Condon B.J."/>
            <person name="Copeland A.C."/>
            <person name="Dhillon B."/>
            <person name="Glaser F."/>
            <person name="Hesse C.N."/>
            <person name="Kosti I."/>
            <person name="LaButti K."/>
            <person name="Lindquist E.A."/>
            <person name="Lucas S."/>
            <person name="Salamov A.A."/>
            <person name="Bradshaw R.E."/>
            <person name="Ciuffetti L."/>
            <person name="Hamelin R.C."/>
            <person name="Kema G.H.J."/>
            <person name="Lawrence C."/>
            <person name="Scott J.A."/>
            <person name="Spatafora J.W."/>
            <person name="Turgeon B.G."/>
            <person name="de Wit P.J.G.M."/>
            <person name="Zhong S."/>
            <person name="Goodwin S.B."/>
            <person name="Grigoriev I.V."/>
        </authorList>
    </citation>
    <scope>NUCLEOTIDE SEQUENCE [LARGE SCALE GENOMIC DNA]</scope>
    <source>
        <strain evidence="2 3">UAMH 10762</strain>
    </source>
</reference>
<keyword evidence="3" id="KW-1185">Reference proteome</keyword>
<feature type="signal peptide" evidence="1">
    <location>
        <begin position="1"/>
        <end position="17"/>
    </location>
</feature>
<dbReference type="AlphaFoldDB" id="M2MZ84"/>
<evidence type="ECO:0000313" key="3">
    <source>
        <dbReference type="Proteomes" id="UP000011761"/>
    </source>
</evidence>
<dbReference type="GeneID" id="19110013"/>
<feature type="chain" id="PRO_5004021436" evidence="1">
    <location>
        <begin position="18"/>
        <end position="167"/>
    </location>
</feature>
<keyword evidence="1" id="KW-0732">Signal</keyword>
<organism evidence="2 3">
    <name type="scientific">Baudoinia panamericana (strain UAMH 10762)</name>
    <name type="common">Angels' share fungus</name>
    <name type="synonym">Baudoinia compniacensis (strain UAMH 10762)</name>
    <dbReference type="NCBI Taxonomy" id="717646"/>
    <lineage>
        <taxon>Eukaryota</taxon>
        <taxon>Fungi</taxon>
        <taxon>Dikarya</taxon>
        <taxon>Ascomycota</taxon>
        <taxon>Pezizomycotina</taxon>
        <taxon>Dothideomycetes</taxon>
        <taxon>Dothideomycetidae</taxon>
        <taxon>Mycosphaerellales</taxon>
        <taxon>Teratosphaeriaceae</taxon>
        <taxon>Baudoinia</taxon>
    </lineage>
</organism>
<dbReference type="HOGENOM" id="CLU_1594219_0_0_1"/>